<dbReference type="AlphaFoldDB" id="A0A7C5L4X4"/>
<dbReference type="Proteomes" id="UP000885792">
    <property type="component" value="Unassembled WGS sequence"/>
</dbReference>
<reference evidence="1" key="1">
    <citation type="journal article" date="2020" name="mSystems">
        <title>Genome- and Community-Level Interaction Insights into Carbon Utilization and Element Cycling Functions of Hydrothermarchaeota in Hydrothermal Sediment.</title>
        <authorList>
            <person name="Zhou Z."/>
            <person name="Liu Y."/>
            <person name="Xu W."/>
            <person name="Pan J."/>
            <person name="Luo Z.H."/>
            <person name="Li M."/>
        </authorList>
    </citation>
    <scope>NUCLEOTIDE SEQUENCE [LARGE SCALE GENOMIC DNA]</scope>
    <source>
        <strain evidence="1">HyVt-501</strain>
    </source>
</reference>
<gene>
    <name evidence="1" type="ORF">ENJ61_01240</name>
</gene>
<proteinExistence type="predicted"/>
<dbReference type="EMBL" id="DRNB01000040">
    <property type="protein sequence ID" value="HHJ63511.1"/>
    <property type="molecule type" value="Genomic_DNA"/>
</dbReference>
<comment type="caution">
    <text evidence="1">The sequence shown here is derived from an EMBL/GenBank/DDBJ whole genome shotgun (WGS) entry which is preliminary data.</text>
</comment>
<name>A0A7C5L4X4_AQUAO</name>
<sequence length="101" mass="12107">MKLDYLSAIDLRRWESGELIYEDIVYSFERLSEDILDTRIPLSEKREALKKLRQALREFEEAGYGELFLTNPSYPPSHWWWHPELWDGNLDIYSVLEEAGR</sequence>
<accession>A0A7C5L4X4</accession>
<evidence type="ECO:0000313" key="1">
    <source>
        <dbReference type="EMBL" id="HHJ63511.1"/>
    </source>
</evidence>
<organism evidence="1">
    <name type="scientific">Aquifex aeolicus</name>
    <dbReference type="NCBI Taxonomy" id="63363"/>
    <lineage>
        <taxon>Bacteria</taxon>
        <taxon>Pseudomonadati</taxon>
        <taxon>Aquificota</taxon>
        <taxon>Aquificia</taxon>
        <taxon>Aquificales</taxon>
        <taxon>Aquificaceae</taxon>
        <taxon>Aquifex</taxon>
    </lineage>
</organism>
<protein>
    <submittedName>
        <fullName evidence="1">Uncharacterized protein</fullName>
    </submittedName>
</protein>